<evidence type="ECO:0000313" key="4">
    <source>
        <dbReference type="EMBL" id="CCV64107.1"/>
    </source>
</evidence>
<dbReference type="Gene3D" id="3.60.21.10">
    <property type="match status" value="1"/>
</dbReference>
<dbReference type="InterPro" id="IPR051158">
    <property type="entry name" value="Metallophosphoesterase_sf"/>
</dbReference>
<dbReference type="GO" id="GO:0009245">
    <property type="term" value="P:lipid A biosynthetic process"/>
    <property type="evidence" value="ECO:0007669"/>
    <property type="project" value="TreeGrafter"/>
</dbReference>
<keyword evidence="5" id="KW-1185">Reference proteome</keyword>
<dbReference type="GO" id="GO:0046872">
    <property type="term" value="F:metal ion binding"/>
    <property type="evidence" value="ECO:0007669"/>
    <property type="project" value="UniProtKB-KW"/>
</dbReference>
<accession>U4KKH1</accession>
<evidence type="ECO:0000256" key="2">
    <source>
        <dbReference type="ARBA" id="ARBA00022801"/>
    </source>
</evidence>
<dbReference type="InterPro" id="IPR004843">
    <property type="entry name" value="Calcineurin-like_PHP"/>
</dbReference>
<dbReference type="GO" id="GO:0008758">
    <property type="term" value="F:UDP-2,3-diacylglucosamine hydrolase activity"/>
    <property type="evidence" value="ECO:0007669"/>
    <property type="project" value="TreeGrafter"/>
</dbReference>
<evidence type="ECO:0000313" key="5">
    <source>
        <dbReference type="Proteomes" id="UP000032740"/>
    </source>
</evidence>
<dbReference type="EMBL" id="FO681347">
    <property type="protein sequence ID" value="CCV64107.1"/>
    <property type="molecule type" value="Genomic_DNA"/>
</dbReference>
<keyword evidence="2" id="KW-0378">Hydrolase</keyword>
<gene>
    <name evidence="4" type="ORF">BN85405300</name>
</gene>
<proteinExistence type="predicted"/>
<evidence type="ECO:0000256" key="1">
    <source>
        <dbReference type="ARBA" id="ARBA00022723"/>
    </source>
</evidence>
<evidence type="ECO:0000259" key="3">
    <source>
        <dbReference type="Pfam" id="PF00149"/>
    </source>
</evidence>
<dbReference type="Pfam" id="PF00149">
    <property type="entry name" value="Metallophos"/>
    <property type="match status" value="1"/>
</dbReference>
<name>U4KKH1_ALTPJ</name>
<protein>
    <recommendedName>
        <fullName evidence="3">Calcineurin-like phosphoesterase domain-containing protein</fullName>
    </recommendedName>
</protein>
<dbReference type="STRING" id="1318466.BN85405300"/>
<dbReference type="PANTHER" id="PTHR31302">
    <property type="entry name" value="TRANSMEMBRANE PROTEIN WITH METALLOPHOSPHOESTERASE DOMAIN-RELATED"/>
    <property type="match status" value="1"/>
</dbReference>
<dbReference type="Proteomes" id="UP000032740">
    <property type="component" value="Chromosome"/>
</dbReference>
<dbReference type="KEGG" id="apal:BN85405300"/>
<sequence>MFFPFIDKISKFSNVYYVNGNHEEGHSSRKELYRYIENHNIKYLSNKTDNITIKNKDITLMGLDDGRRFETYYFKDNESIKNNYRILLSHRPEKWNNYISPEHEYNPDLILSGHAHGGQFRFFNQGLVAPDQGLLPTYDAGLYSFNEIHMIVSRGIGNSILSYRFNNKPHVPIITVNI</sequence>
<organism evidence="4 5">
    <name type="scientific">Alteracholeplasma palmae (strain ATCC 49389 / J233)</name>
    <name type="common">Acholeplasma palmae</name>
    <dbReference type="NCBI Taxonomy" id="1318466"/>
    <lineage>
        <taxon>Bacteria</taxon>
        <taxon>Bacillati</taxon>
        <taxon>Mycoplasmatota</taxon>
        <taxon>Mollicutes</taxon>
        <taxon>Acholeplasmatales</taxon>
        <taxon>Acholeplasmataceae</taxon>
        <taxon>Acholeplasma</taxon>
    </lineage>
</organism>
<dbReference type="SUPFAM" id="SSF56300">
    <property type="entry name" value="Metallo-dependent phosphatases"/>
    <property type="match status" value="1"/>
</dbReference>
<dbReference type="InterPro" id="IPR029052">
    <property type="entry name" value="Metallo-depent_PP-like"/>
</dbReference>
<reference evidence="4 5" key="1">
    <citation type="journal article" date="2013" name="J. Mol. Microbiol. Biotechnol.">
        <title>Analysis of the Complete Genomes of Acholeplasma brassicae , A. palmae and A. laidlawii and Their Comparison to the Obligate Parasites from ' Candidatus Phytoplasma'.</title>
        <authorList>
            <person name="Kube M."/>
            <person name="Siewert C."/>
            <person name="Migdoll A.M."/>
            <person name="Duduk B."/>
            <person name="Holz S."/>
            <person name="Rabus R."/>
            <person name="Seemuller E."/>
            <person name="Mitrovic J."/>
            <person name="Muller I."/>
            <person name="Buttner C."/>
            <person name="Reinhardt R."/>
        </authorList>
    </citation>
    <scope>NUCLEOTIDE SEQUENCE [LARGE SCALE GENOMIC DNA]</scope>
    <source>
        <strain evidence="4 5">J233</strain>
    </source>
</reference>
<dbReference type="HOGENOM" id="CLU_025443_1_1_14"/>
<dbReference type="PANTHER" id="PTHR31302:SF31">
    <property type="entry name" value="PHOSPHODIESTERASE YAEI"/>
    <property type="match status" value="1"/>
</dbReference>
<dbReference type="AlphaFoldDB" id="U4KKH1"/>
<dbReference type="GO" id="GO:0016020">
    <property type="term" value="C:membrane"/>
    <property type="evidence" value="ECO:0007669"/>
    <property type="project" value="GOC"/>
</dbReference>
<feature type="domain" description="Calcineurin-like phosphoesterase" evidence="3">
    <location>
        <begin position="7"/>
        <end position="117"/>
    </location>
</feature>
<keyword evidence="1" id="KW-0479">Metal-binding</keyword>